<keyword evidence="2 6" id="KW-0547">Nucleotide-binding</keyword>
<comment type="catalytic activity">
    <reaction evidence="4 6">
        <text>(6S)-5-formyl-5,6,7,8-tetrahydrofolate + ATP = (6R)-5,10-methenyltetrahydrofolate + ADP + phosphate</text>
        <dbReference type="Rhea" id="RHEA:10488"/>
        <dbReference type="ChEBI" id="CHEBI:30616"/>
        <dbReference type="ChEBI" id="CHEBI:43474"/>
        <dbReference type="ChEBI" id="CHEBI:57455"/>
        <dbReference type="ChEBI" id="CHEBI:57457"/>
        <dbReference type="ChEBI" id="CHEBI:456216"/>
        <dbReference type="EC" id="6.3.3.2"/>
    </reaction>
</comment>
<organism evidence="7 8">
    <name type="scientific">Lodderomyces beijingensis</name>
    <dbReference type="NCBI Taxonomy" id="1775926"/>
    <lineage>
        <taxon>Eukaryota</taxon>
        <taxon>Fungi</taxon>
        <taxon>Dikarya</taxon>
        <taxon>Ascomycota</taxon>
        <taxon>Saccharomycotina</taxon>
        <taxon>Pichiomycetes</taxon>
        <taxon>Debaryomycetaceae</taxon>
        <taxon>Candida/Lodderomyces clade</taxon>
        <taxon>Lodderomyces</taxon>
    </lineage>
</organism>
<dbReference type="PANTHER" id="PTHR23407:SF1">
    <property type="entry name" value="5-FORMYLTETRAHYDROFOLATE CYCLO-LIGASE"/>
    <property type="match status" value="1"/>
</dbReference>
<evidence type="ECO:0000256" key="4">
    <source>
        <dbReference type="ARBA" id="ARBA00036539"/>
    </source>
</evidence>
<evidence type="ECO:0000313" key="7">
    <source>
        <dbReference type="EMBL" id="CAK9438529.1"/>
    </source>
</evidence>
<keyword evidence="6" id="KW-0479">Metal-binding</keyword>
<dbReference type="InterPro" id="IPR037171">
    <property type="entry name" value="NagB/RpiA_transferase-like"/>
</dbReference>
<keyword evidence="6" id="KW-0460">Magnesium</keyword>
<evidence type="ECO:0000256" key="5">
    <source>
        <dbReference type="ARBA" id="ARBA00038966"/>
    </source>
</evidence>
<reference evidence="7 8" key="1">
    <citation type="submission" date="2024-03" db="EMBL/GenBank/DDBJ databases">
        <authorList>
            <person name="Brejova B."/>
        </authorList>
    </citation>
    <scope>NUCLEOTIDE SEQUENCE [LARGE SCALE GENOMIC DNA]</scope>
    <source>
        <strain evidence="7 8">CBS 14171</strain>
    </source>
</reference>
<dbReference type="RefSeq" id="XP_066829691.1">
    <property type="nucleotide sequence ID" value="XM_066972787.1"/>
</dbReference>
<dbReference type="NCBIfam" id="TIGR02727">
    <property type="entry name" value="MTHFS_bact"/>
    <property type="match status" value="1"/>
</dbReference>
<evidence type="ECO:0000313" key="8">
    <source>
        <dbReference type="Proteomes" id="UP001497383"/>
    </source>
</evidence>
<dbReference type="Gene3D" id="3.40.50.10420">
    <property type="entry name" value="NagB/RpiA/CoA transferase-like"/>
    <property type="match status" value="1"/>
</dbReference>
<dbReference type="EC" id="6.3.3.2" evidence="5 6"/>
<evidence type="ECO:0000256" key="1">
    <source>
        <dbReference type="ARBA" id="ARBA00010638"/>
    </source>
</evidence>
<sequence>MSANAAAIKMAKGQLRDQIKSKLQTIPQESLTHQSKLILAQLTQSPIFQNAKSVAVYMNMPTSEVQTLPIIRACYDSNKRVYLPRCNTTPAANRKRNYLSMLHVPTYHDVCQLEPQGKYKLLEPTSGEDCLTRGDLELILVPGVAFTPTGERLGHGGGFYDEFLSTYSRRWSRLPYLMGLALNEQIVNHIPTQDHDYKLNKVVTPN</sequence>
<accession>A0ABP0ZK53</accession>
<keyword evidence="8" id="KW-1185">Reference proteome</keyword>
<dbReference type="Proteomes" id="UP001497383">
    <property type="component" value="Chromosome 3"/>
</dbReference>
<protein>
    <recommendedName>
        <fullName evidence="5 6">5-formyltetrahydrofolate cyclo-ligase</fullName>
        <ecNumber evidence="5 6">6.3.3.2</ecNumber>
    </recommendedName>
</protein>
<dbReference type="SUPFAM" id="SSF100950">
    <property type="entry name" value="NagB/RpiA/CoA transferase-like"/>
    <property type="match status" value="1"/>
</dbReference>
<comment type="cofactor">
    <cofactor evidence="6">
        <name>Mg(2+)</name>
        <dbReference type="ChEBI" id="CHEBI:18420"/>
    </cofactor>
</comment>
<dbReference type="InterPro" id="IPR024185">
    <property type="entry name" value="FTHF_cligase-like_sf"/>
</dbReference>
<name>A0ABP0ZK53_9ASCO</name>
<evidence type="ECO:0000256" key="2">
    <source>
        <dbReference type="ARBA" id="ARBA00022741"/>
    </source>
</evidence>
<dbReference type="Pfam" id="PF01812">
    <property type="entry name" value="5-FTHF_cyc-lig"/>
    <property type="match status" value="1"/>
</dbReference>
<comment type="similarity">
    <text evidence="1 6">Belongs to the 5-formyltetrahydrofolate cyclo-ligase family.</text>
</comment>
<evidence type="ECO:0000256" key="6">
    <source>
        <dbReference type="RuleBase" id="RU361279"/>
    </source>
</evidence>
<dbReference type="GeneID" id="92207949"/>
<evidence type="ECO:0000256" key="3">
    <source>
        <dbReference type="ARBA" id="ARBA00022840"/>
    </source>
</evidence>
<dbReference type="InterPro" id="IPR002698">
    <property type="entry name" value="FTHF_cligase"/>
</dbReference>
<dbReference type="PIRSF" id="PIRSF006806">
    <property type="entry name" value="FTHF_cligase"/>
    <property type="match status" value="1"/>
</dbReference>
<proteinExistence type="inferred from homology"/>
<dbReference type="EMBL" id="OZ022407">
    <property type="protein sequence ID" value="CAK9438529.1"/>
    <property type="molecule type" value="Genomic_DNA"/>
</dbReference>
<keyword evidence="3 6" id="KW-0067">ATP-binding</keyword>
<dbReference type="PANTHER" id="PTHR23407">
    <property type="entry name" value="ATPASE INHIBITOR/5-FORMYLTETRAHYDROFOLATE CYCLO-LIGASE"/>
    <property type="match status" value="1"/>
</dbReference>
<gene>
    <name evidence="7" type="ORF">LODBEIA_P27530</name>
</gene>